<feature type="compositionally biased region" description="Basic and acidic residues" evidence="1">
    <location>
        <begin position="261"/>
        <end position="273"/>
    </location>
</feature>
<name>A0A401TBC3_CHIPU</name>
<feature type="compositionally biased region" description="Polar residues" evidence="1">
    <location>
        <begin position="235"/>
        <end position="253"/>
    </location>
</feature>
<evidence type="ECO:0000313" key="3">
    <source>
        <dbReference type="Proteomes" id="UP000287033"/>
    </source>
</evidence>
<organism evidence="2 3">
    <name type="scientific">Chiloscyllium punctatum</name>
    <name type="common">Brownbanded bambooshark</name>
    <name type="synonym">Hemiscyllium punctatum</name>
    <dbReference type="NCBI Taxonomy" id="137246"/>
    <lineage>
        <taxon>Eukaryota</taxon>
        <taxon>Metazoa</taxon>
        <taxon>Chordata</taxon>
        <taxon>Craniata</taxon>
        <taxon>Vertebrata</taxon>
        <taxon>Chondrichthyes</taxon>
        <taxon>Elasmobranchii</taxon>
        <taxon>Galeomorphii</taxon>
        <taxon>Galeoidea</taxon>
        <taxon>Orectolobiformes</taxon>
        <taxon>Hemiscylliidae</taxon>
        <taxon>Chiloscyllium</taxon>
    </lineage>
</organism>
<gene>
    <name evidence="2" type="ORF">chiPu_0023811</name>
</gene>
<feature type="non-terminal residue" evidence="2">
    <location>
        <position position="617"/>
    </location>
</feature>
<feature type="compositionally biased region" description="Polar residues" evidence="1">
    <location>
        <begin position="201"/>
        <end position="222"/>
    </location>
</feature>
<dbReference type="OrthoDB" id="407555at2759"/>
<sequence length="617" mass="64476">FANGTGTVGTIPHKCNSTKHRIISPKVDNRPCSFSALTEVQNLSAVVNKVEPEESKADSQDQELVKLSKTLLQVNGTNEVALSKSLGQGECTLEPPASRTNGYCQRELGSVRSVPNLTVATVTCSIPQNAVILMTGVGDKPVSLTPSQQLVATSSSSPGLPLSSHSLSLAPVAGSIGLSLVPSTAASLVLSRTVEGRMDTSETLSSSSNTAFNPDSFLNSPKQGQTYGGGHGGQEVNTNPSSSFGTAPASSIPESRFPSNDLKEEPDFQRDSLEGVTVGGLDFSTTPSSSSSSSSSDISVFPQNPGLVPVTRTFPVMTHTNLVTSSPGPPAVVENMDCSNVDSRKNYSGIFCSPHSPDSSSLPPPQNPFFVPKETGLGGVPVLSPTVSEGPKVESASLFPQEGGDGVKEDLPMTDIPEPEVSMDTTSQPSTGMERGVGTEQSVKPEAQFGVGMTTEDGAAAPLELQCGPVTDLYTIIQNDLSSSSVSSSNIDLNMDHFEISFDSQFPDLMADIMADRGSNNSSVGPSAGFARYTANPAPVPPTDQPAHTVSAQFPDQPLQISSFPQQQLTLATGTDVPFPEVPRTPLDPTQTSASGPAESRQPVAITDFSPEWSYPE</sequence>
<dbReference type="EMBL" id="BEZZ01027352">
    <property type="protein sequence ID" value="GCC39895.1"/>
    <property type="molecule type" value="Genomic_DNA"/>
</dbReference>
<comment type="caution">
    <text evidence="2">The sequence shown here is derived from an EMBL/GenBank/DDBJ whole genome shotgun (WGS) entry which is preliminary data.</text>
</comment>
<dbReference type="AlphaFoldDB" id="A0A401TBC3"/>
<evidence type="ECO:0000313" key="2">
    <source>
        <dbReference type="EMBL" id="GCC39895.1"/>
    </source>
</evidence>
<feature type="region of interest" description="Disordered" evidence="1">
    <location>
        <begin position="418"/>
        <end position="442"/>
    </location>
</feature>
<feature type="region of interest" description="Disordered" evidence="1">
    <location>
        <begin position="199"/>
        <end position="300"/>
    </location>
</feature>
<dbReference type="Proteomes" id="UP000287033">
    <property type="component" value="Unassembled WGS sequence"/>
</dbReference>
<keyword evidence="3" id="KW-1185">Reference proteome</keyword>
<feature type="non-terminal residue" evidence="2">
    <location>
        <position position="1"/>
    </location>
</feature>
<feature type="region of interest" description="Disordered" evidence="1">
    <location>
        <begin position="562"/>
        <end position="617"/>
    </location>
</feature>
<protein>
    <submittedName>
        <fullName evidence="2">Uncharacterized protein</fullName>
    </submittedName>
</protein>
<feature type="compositionally biased region" description="Polar residues" evidence="1">
    <location>
        <begin position="562"/>
        <end position="573"/>
    </location>
</feature>
<evidence type="ECO:0000256" key="1">
    <source>
        <dbReference type="SAM" id="MobiDB-lite"/>
    </source>
</evidence>
<reference evidence="2 3" key="1">
    <citation type="journal article" date="2018" name="Nat. Ecol. Evol.">
        <title>Shark genomes provide insights into elasmobranch evolution and the origin of vertebrates.</title>
        <authorList>
            <person name="Hara Y"/>
            <person name="Yamaguchi K"/>
            <person name="Onimaru K"/>
            <person name="Kadota M"/>
            <person name="Koyanagi M"/>
            <person name="Keeley SD"/>
            <person name="Tatsumi K"/>
            <person name="Tanaka K"/>
            <person name="Motone F"/>
            <person name="Kageyama Y"/>
            <person name="Nozu R"/>
            <person name="Adachi N"/>
            <person name="Nishimura O"/>
            <person name="Nakagawa R"/>
            <person name="Tanegashima C"/>
            <person name="Kiyatake I"/>
            <person name="Matsumoto R"/>
            <person name="Murakumo K"/>
            <person name="Nishida K"/>
            <person name="Terakita A"/>
            <person name="Kuratani S"/>
            <person name="Sato K"/>
            <person name="Hyodo S Kuraku.S."/>
        </authorList>
    </citation>
    <scope>NUCLEOTIDE SEQUENCE [LARGE SCALE GENOMIC DNA]</scope>
</reference>
<proteinExistence type="predicted"/>
<accession>A0A401TBC3</accession>
<dbReference type="OMA" id="DESEQMC"/>